<evidence type="ECO:0000256" key="3">
    <source>
        <dbReference type="ARBA" id="ARBA00022722"/>
    </source>
</evidence>
<keyword evidence="4" id="KW-0255">Endonuclease</keyword>
<name>A0ABW2KP13_9ACTN</name>
<evidence type="ECO:0000256" key="5">
    <source>
        <dbReference type="ARBA" id="ARBA00022801"/>
    </source>
</evidence>
<gene>
    <name evidence="9" type="ORF">ACFQRF_25910</name>
</gene>
<evidence type="ECO:0000313" key="10">
    <source>
        <dbReference type="Proteomes" id="UP001596540"/>
    </source>
</evidence>
<proteinExistence type="inferred from homology"/>
<keyword evidence="3" id="KW-0540">Nuclease</keyword>
<evidence type="ECO:0000256" key="8">
    <source>
        <dbReference type="SAM" id="MobiDB-lite"/>
    </source>
</evidence>
<keyword evidence="7" id="KW-0346">Stress response</keyword>
<sequence>MASQKSGNDVIKEITGEYRGYTDSQGRKVQVVGQKGSHVKIGLCADGGRKHIGPSVIVPVHGNNSIPAGTLKSIERQARALSSFVIKHKAADLAKQAAAQRGTRAGLKGAVQRAANGKKSRDASSAPDRGGSGRKGRRAR</sequence>
<evidence type="ECO:0000256" key="1">
    <source>
        <dbReference type="ARBA" id="ARBA00006620"/>
    </source>
</evidence>
<comment type="similarity">
    <text evidence="1">Belongs to the HicA mRNA interferase family.</text>
</comment>
<keyword evidence="10" id="KW-1185">Reference proteome</keyword>
<evidence type="ECO:0000256" key="6">
    <source>
        <dbReference type="ARBA" id="ARBA00022884"/>
    </source>
</evidence>
<dbReference type="Gene3D" id="3.30.920.30">
    <property type="entry name" value="Hypothetical protein"/>
    <property type="match status" value="1"/>
</dbReference>
<evidence type="ECO:0000313" key="9">
    <source>
        <dbReference type="EMBL" id="MFC7331179.1"/>
    </source>
</evidence>
<comment type="caution">
    <text evidence="9">The sequence shown here is derived from an EMBL/GenBank/DDBJ whole genome shotgun (WGS) entry which is preliminary data.</text>
</comment>
<dbReference type="EMBL" id="JBHTBH010000016">
    <property type="protein sequence ID" value="MFC7331179.1"/>
    <property type="molecule type" value="Genomic_DNA"/>
</dbReference>
<feature type="region of interest" description="Disordered" evidence="8">
    <location>
        <begin position="97"/>
        <end position="140"/>
    </location>
</feature>
<dbReference type="Proteomes" id="UP001596540">
    <property type="component" value="Unassembled WGS sequence"/>
</dbReference>
<dbReference type="Pfam" id="PF07927">
    <property type="entry name" value="HicA_toxin"/>
    <property type="match status" value="1"/>
</dbReference>
<organism evidence="9 10">
    <name type="scientific">Marinactinospora rubrisoli</name>
    <dbReference type="NCBI Taxonomy" id="2715399"/>
    <lineage>
        <taxon>Bacteria</taxon>
        <taxon>Bacillati</taxon>
        <taxon>Actinomycetota</taxon>
        <taxon>Actinomycetes</taxon>
        <taxon>Streptosporangiales</taxon>
        <taxon>Nocardiopsidaceae</taxon>
        <taxon>Marinactinospora</taxon>
    </lineage>
</organism>
<evidence type="ECO:0000256" key="2">
    <source>
        <dbReference type="ARBA" id="ARBA00022649"/>
    </source>
</evidence>
<keyword evidence="2" id="KW-1277">Toxin-antitoxin system</keyword>
<keyword evidence="5" id="KW-0378">Hydrolase</keyword>
<protein>
    <submittedName>
        <fullName evidence="9">Type II toxin-antitoxin system HicA family toxin</fullName>
    </submittedName>
</protein>
<reference evidence="10" key="1">
    <citation type="journal article" date="2019" name="Int. J. Syst. Evol. Microbiol.">
        <title>The Global Catalogue of Microorganisms (GCM) 10K type strain sequencing project: providing services to taxonomists for standard genome sequencing and annotation.</title>
        <authorList>
            <consortium name="The Broad Institute Genomics Platform"/>
            <consortium name="The Broad Institute Genome Sequencing Center for Infectious Disease"/>
            <person name="Wu L."/>
            <person name="Ma J."/>
        </authorList>
    </citation>
    <scope>NUCLEOTIDE SEQUENCE [LARGE SCALE GENOMIC DNA]</scope>
    <source>
        <strain evidence="10">CGMCC 4.7382</strain>
    </source>
</reference>
<dbReference type="RefSeq" id="WP_379873855.1">
    <property type="nucleotide sequence ID" value="NZ_JBHTBH010000016.1"/>
</dbReference>
<dbReference type="InterPro" id="IPR038570">
    <property type="entry name" value="HicA_sf"/>
</dbReference>
<accession>A0ABW2KP13</accession>
<evidence type="ECO:0000256" key="7">
    <source>
        <dbReference type="ARBA" id="ARBA00023016"/>
    </source>
</evidence>
<evidence type="ECO:0000256" key="4">
    <source>
        <dbReference type="ARBA" id="ARBA00022759"/>
    </source>
</evidence>
<dbReference type="InterPro" id="IPR012933">
    <property type="entry name" value="HicA_mRNA_interferase"/>
</dbReference>
<keyword evidence="6" id="KW-0694">RNA-binding</keyword>